<dbReference type="Proteomes" id="UP000069272">
    <property type="component" value="Chromosome 3L"/>
</dbReference>
<sequence>MAKFSCRFHLAFGAPVGELRKNGFYG</sequence>
<evidence type="ECO:0000313" key="2">
    <source>
        <dbReference type="Proteomes" id="UP000069272"/>
    </source>
</evidence>
<accession>A0A182FXW3</accession>
<proteinExistence type="predicted"/>
<evidence type="ECO:0000313" key="1">
    <source>
        <dbReference type="EnsemblMetazoa" id="AALB014476-PA"/>
    </source>
</evidence>
<reference evidence="1" key="2">
    <citation type="submission" date="2022-08" db="UniProtKB">
        <authorList>
            <consortium name="EnsemblMetazoa"/>
        </authorList>
    </citation>
    <scope>IDENTIFICATION</scope>
    <source>
        <strain evidence="1">STECLA/ALBI9_A</strain>
    </source>
</reference>
<name>A0A182FXW3_ANOAL</name>
<dbReference type="AlphaFoldDB" id="A0A182FXW3"/>
<dbReference type="EnsemblMetazoa" id="AALB014476-RA">
    <property type="protein sequence ID" value="AALB014476-PA"/>
    <property type="gene ID" value="AALB014476"/>
</dbReference>
<protein>
    <submittedName>
        <fullName evidence="1">Uncharacterized protein</fullName>
    </submittedName>
</protein>
<organism evidence="1 2">
    <name type="scientific">Anopheles albimanus</name>
    <name type="common">New world malaria mosquito</name>
    <dbReference type="NCBI Taxonomy" id="7167"/>
    <lineage>
        <taxon>Eukaryota</taxon>
        <taxon>Metazoa</taxon>
        <taxon>Ecdysozoa</taxon>
        <taxon>Arthropoda</taxon>
        <taxon>Hexapoda</taxon>
        <taxon>Insecta</taxon>
        <taxon>Pterygota</taxon>
        <taxon>Neoptera</taxon>
        <taxon>Endopterygota</taxon>
        <taxon>Diptera</taxon>
        <taxon>Nematocera</taxon>
        <taxon>Culicoidea</taxon>
        <taxon>Culicidae</taxon>
        <taxon>Anophelinae</taxon>
        <taxon>Anopheles</taxon>
    </lineage>
</organism>
<reference evidence="1 2" key="1">
    <citation type="journal article" date="2017" name="G3 (Bethesda)">
        <title>The Physical Genome Mapping of Anopheles albimanus Corrected Scaffold Misassemblies and Identified Interarm Rearrangements in Genus Anopheles.</title>
        <authorList>
            <person name="Artemov G.N."/>
            <person name="Peery A.N."/>
            <person name="Jiang X."/>
            <person name="Tu Z."/>
            <person name="Stegniy V.N."/>
            <person name="Sharakhova M.V."/>
            <person name="Sharakhov I.V."/>
        </authorList>
    </citation>
    <scope>NUCLEOTIDE SEQUENCE [LARGE SCALE GENOMIC DNA]</scope>
    <source>
        <strain evidence="1 2">ALBI9_A</strain>
    </source>
</reference>
<dbReference type="VEuPathDB" id="VectorBase:AALB014476"/>
<keyword evidence="2" id="KW-1185">Reference proteome</keyword>